<evidence type="ECO:0000256" key="1">
    <source>
        <dbReference type="SAM" id="MobiDB-lite"/>
    </source>
</evidence>
<organism evidence="3 4">
    <name type="scientific">Corynebacterium tuscaniense</name>
    <dbReference type="NCBI Taxonomy" id="302449"/>
    <lineage>
        <taxon>Bacteria</taxon>
        <taxon>Bacillati</taxon>
        <taxon>Actinomycetota</taxon>
        <taxon>Actinomycetes</taxon>
        <taxon>Mycobacteriales</taxon>
        <taxon>Corynebacteriaceae</taxon>
        <taxon>Corynebacterium</taxon>
    </lineage>
</organism>
<feature type="compositionally biased region" description="Basic and acidic residues" evidence="1">
    <location>
        <begin position="44"/>
        <end position="58"/>
    </location>
</feature>
<feature type="region of interest" description="Disordered" evidence="1">
    <location>
        <begin position="1"/>
        <end position="58"/>
    </location>
</feature>
<keyword evidence="2" id="KW-1133">Transmembrane helix</keyword>
<name>A0A2N6T7Z7_9CORY</name>
<comment type="caution">
    <text evidence="3">The sequence shown here is derived from an EMBL/GenBank/DDBJ whole genome shotgun (WGS) entry which is preliminary data.</text>
</comment>
<dbReference type="Pfam" id="PF10097">
    <property type="entry name" value="DUF2335"/>
    <property type="match status" value="1"/>
</dbReference>
<protein>
    <recommendedName>
        <fullName evidence="5">DUF2335 domain-containing protein</fullName>
    </recommendedName>
</protein>
<dbReference type="InterPro" id="IPR019284">
    <property type="entry name" value="RP532"/>
</dbReference>
<dbReference type="EMBL" id="PNHG01000001">
    <property type="protein sequence ID" value="PMC65422.1"/>
    <property type="molecule type" value="Genomic_DNA"/>
</dbReference>
<keyword evidence="2" id="KW-0812">Transmembrane</keyword>
<evidence type="ECO:0000256" key="2">
    <source>
        <dbReference type="SAM" id="Phobius"/>
    </source>
</evidence>
<accession>A0A2N6T7Z7</accession>
<feature type="transmembrane region" description="Helical" evidence="2">
    <location>
        <begin position="176"/>
        <end position="192"/>
    </location>
</feature>
<keyword evidence="2" id="KW-0472">Membrane</keyword>
<evidence type="ECO:0000313" key="3">
    <source>
        <dbReference type="EMBL" id="PMC65422.1"/>
    </source>
</evidence>
<keyword evidence="4" id="KW-1185">Reference proteome</keyword>
<evidence type="ECO:0008006" key="5">
    <source>
        <dbReference type="Google" id="ProtNLM"/>
    </source>
</evidence>
<sequence>MGHDNGDHASAGERQKGNSDHEPRREDLHSETSEVGPIRSASLEQHRQEGQDFDGELRIDDAIPAEVVEKITRQDRAEMLALVQEAHSGPLPPATEFGRYDEILPGAADRILKMAEADIELQKMQVAGNVEIQNAVAGSIRSTARRADWQLWAYLVLALAIVAVACILAWNGKDVPAVFAIVAASASGFMVYKSNKENQRLHPQVGKDNELQ</sequence>
<dbReference type="Proteomes" id="UP000235836">
    <property type="component" value="Unassembled WGS sequence"/>
</dbReference>
<evidence type="ECO:0000313" key="4">
    <source>
        <dbReference type="Proteomes" id="UP000235836"/>
    </source>
</evidence>
<proteinExistence type="predicted"/>
<feature type="transmembrane region" description="Helical" evidence="2">
    <location>
        <begin position="151"/>
        <end position="170"/>
    </location>
</feature>
<dbReference type="AlphaFoldDB" id="A0A2N6T7Z7"/>
<feature type="compositionally biased region" description="Basic and acidic residues" evidence="1">
    <location>
        <begin position="1"/>
        <end position="32"/>
    </location>
</feature>
<gene>
    <name evidence="3" type="ORF">CJ203_00645</name>
</gene>
<reference evidence="3 4" key="1">
    <citation type="submission" date="2017-09" db="EMBL/GenBank/DDBJ databases">
        <title>Bacterial strain isolated from the female urinary microbiota.</title>
        <authorList>
            <person name="Thomas-White K."/>
            <person name="Kumar N."/>
            <person name="Forster S."/>
            <person name="Putonti C."/>
            <person name="Lawley T."/>
            <person name="Wolfe A.J."/>
        </authorList>
    </citation>
    <scope>NUCLEOTIDE SEQUENCE [LARGE SCALE GENOMIC DNA]</scope>
    <source>
        <strain evidence="3 4">UMB0792</strain>
    </source>
</reference>